<evidence type="ECO:0000313" key="2">
    <source>
        <dbReference type="Proteomes" id="UP000197638"/>
    </source>
</evidence>
<reference evidence="1 2" key="1">
    <citation type="submission" date="2017-06" db="EMBL/GenBank/DDBJ databases">
        <title>Genome sequencing of Fusobacterium nucleatum subsp. polymorphum KCOM 1275 (=ChDC F310).</title>
        <authorList>
            <person name="Kook J.-K."/>
            <person name="Park S.-N."/>
            <person name="Lim Y.K."/>
            <person name="Roh H."/>
        </authorList>
    </citation>
    <scope>NUCLEOTIDE SEQUENCE [LARGE SCALE GENOMIC DNA]</scope>
    <source>
        <strain evidence="1 2">KCOM 1275</strain>
    </source>
</reference>
<proteinExistence type="predicted"/>
<dbReference type="AlphaFoldDB" id="A0A241Q486"/>
<sequence>MGSWNDSPSWYAYEKGVESDYKKLSSELLTQIRLALLYSVNEW</sequence>
<evidence type="ECO:0000313" key="1">
    <source>
        <dbReference type="EMBL" id="ASG29633.1"/>
    </source>
</evidence>
<protein>
    <submittedName>
        <fullName evidence="1">Uncharacterized protein</fullName>
    </submittedName>
</protein>
<dbReference type="EMBL" id="CP022123">
    <property type="protein sequence ID" value="ASG29633.1"/>
    <property type="molecule type" value="Genomic_DNA"/>
</dbReference>
<dbReference type="Proteomes" id="UP000197638">
    <property type="component" value="Chromosome"/>
</dbReference>
<accession>A0A241Q486</accession>
<gene>
    <name evidence="1" type="ORF">CBG61_01795</name>
</gene>
<name>A0A241Q486_FUSNP</name>
<organism evidence="1 2">
    <name type="scientific">Fusobacterium nucleatum subsp. polymorphum</name>
    <name type="common">Fusobacterium polymorphum</name>
    <dbReference type="NCBI Taxonomy" id="76857"/>
    <lineage>
        <taxon>Bacteria</taxon>
        <taxon>Fusobacteriati</taxon>
        <taxon>Fusobacteriota</taxon>
        <taxon>Fusobacteriia</taxon>
        <taxon>Fusobacteriales</taxon>
        <taxon>Fusobacteriaceae</taxon>
        <taxon>Fusobacterium</taxon>
    </lineage>
</organism>